<dbReference type="EMBL" id="ML119749">
    <property type="protein sequence ID" value="RPA76209.1"/>
    <property type="molecule type" value="Genomic_DNA"/>
</dbReference>
<feature type="region of interest" description="Disordered" evidence="1">
    <location>
        <begin position="169"/>
        <end position="188"/>
    </location>
</feature>
<evidence type="ECO:0000313" key="2">
    <source>
        <dbReference type="EMBL" id="RPA76209.1"/>
    </source>
</evidence>
<dbReference type="SUPFAM" id="SSF54236">
    <property type="entry name" value="Ubiquitin-like"/>
    <property type="match status" value="1"/>
</dbReference>
<sequence length="188" mass="21896">MKIKRFRKHTQFPDCDSPYASECLPEPSVTGFENIEVEVTSKTSSQAERLGVPLTSTLREALHAFRHPPPDPNLIEIYVDNFIAPFSITISRHKTIRDVMTAIEEQEGLPVEHQTLSYFNRKPIDGEEKINTFSGEQTGRIKTTTVSFLLELSPEIEREYSLRIERNRKRRGQNRAERMEEHKMRTFF</sequence>
<reference evidence="2 3" key="1">
    <citation type="journal article" date="2018" name="Nat. Ecol. Evol.">
        <title>Pezizomycetes genomes reveal the molecular basis of ectomycorrhizal truffle lifestyle.</title>
        <authorList>
            <person name="Murat C."/>
            <person name="Payen T."/>
            <person name="Noel B."/>
            <person name="Kuo A."/>
            <person name="Morin E."/>
            <person name="Chen J."/>
            <person name="Kohler A."/>
            <person name="Krizsan K."/>
            <person name="Balestrini R."/>
            <person name="Da Silva C."/>
            <person name="Montanini B."/>
            <person name="Hainaut M."/>
            <person name="Levati E."/>
            <person name="Barry K.W."/>
            <person name="Belfiori B."/>
            <person name="Cichocki N."/>
            <person name="Clum A."/>
            <person name="Dockter R.B."/>
            <person name="Fauchery L."/>
            <person name="Guy J."/>
            <person name="Iotti M."/>
            <person name="Le Tacon F."/>
            <person name="Lindquist E.A."/>
            <person name="Lipzen A."/>
            <person name="Malagnac F."/>
            <person name="Mello A."/>
            <person name="Molinier V."/>
            <person name="Miyauchi S."/>
            <person name="Poulain J."/>
            <person name="Riccioni C."/>
            <person name="Rubini A."/>
            <person name="Sitrit Y."/>
            <person name="Splivallo R."/>
            <person name="Traeger S."/>
            <person name="Wang M."/>
            <person name="Zifcakova L."/>
            <person name="Wipf D."/>
            <person name="Zambonelli A."/>
            <person name="Paolocci F."/>
            <person name="Nowrousian M."/>
            <person name="Ottonello S."/>
            <person name="Baldrian P."/>
            <person name="Spatafora J.W."/>
            <person name="Henrissat B."/>
            <person name="Nagy L.G."/>
            <person name="Aury J.M."/>
            <person name="Wincker P."/>
            <person name="Grigoriev I.V."/>
            <person name="Bonfante P."/>
            <person name="Martin F.M."/>
        </authorList>
    </citation>
    <scope>NUCLEOTIDE SEQUENCE [LARGE SCALE GENOMIC DNA]</scope>
    <source>
        <strain evidence="2 3">RN42</strain>
    </source>
</reference>
<organism evidence="2 3">
    <name type="scientific">Ascobolus immersus RN42</name>
    <dbReference type="NCBI Taxonomy" id="1160509"/>
    <lineage>
        <taxon>Eukaryota</taxon>
        <taxon>Fungi</taxon>
        <taxon>Dikarya</taxon>
        <taxon>Ascomycota</taxon>
        <taxon>Pezizomycotina</taxon>
        <taxon>Pezizomycetes</taxon>
        <taxon>Pezizales</taxon>
        <taxon>Ascobolaceae</taxon>
        <taxon>Ascobolus</taxon>
    </lineage>
</organism>
<protein>
    <recommendedName>
        <fullName evidence="4">Ubiquitin-like domain-containing protein</fullName>
    </recommendedName>
</protein>
<evidence type="ECO:0008006" key="4">
    <source>
        <dbReference type="Google" id="ProtNLM"/>
    </source>
</evidence>
<dbReference type="InterPro" id="IPR029071">
    <property type="entry name" value="Ubiquitin-like_domsf"/>
</dbReference>
<dbReference type="AlphaFoldDB" id="A0A3N4HR75"/>
<dbReference type="Gene3D" id="3.10.20.90">
    <property type="entry name" value="Phosphatidylinositol 3-kinase Catalytic Subunit, Chain A, domain 1"/>
    <property type="match status" value="1"/>
</dbReference>
<evidence type="ECO:0000313" key="3">
    <source>
        <dbReference type="Proteomes" id="UP000275078"/>
    </source>
</evidence>
<keyword evidence="3" id="KW-1185">Reference proteome</keyword>
<accession>A0A3N4HR75</accession>
<name>A0A3N4HR75_ASCIM</name>
<dbReference type="Proteomes" id="UP000275078">
    <property type="component" value="Unassembled WGS sequence"/>
</dbReference>
<feature type="compositionally biased region" description="Basic and acidic residues" evidence="1">
    <location>
        <begin position="174"/>
        <end position="188"/>
    </location>
</feature>
<gene>
    <name evidence="2" type="ORF">BJ508DRAFT_331379</name>
</gene>
<proteinExistence type="predicted"/>
<evidence type="ECO:0000256" key="1">
    <source>
        <dbReference type="SAM" id="MobiDB-lite"/>
    </source>
</evidence>